<comment type="caution">
    <text evidence="5">The sequence shown here is derived from an EMBL/GenBank/DDBJ whole genome shotgun (WGS) entry which is preliminary data.</text>
</comment>
<protein>
    <recommendedName>
        <fullName evidence="7">Gas vesicle protein</fullName>
    </recommendedName>
</protein>
<evidence type="ECO:0000256" key="2">
    <source>
        <dbReference type="ARBA" id="ARBA00035108"/>
    </source>
</evidence>
<dbReference type="GO" id="GO:0031412">
    <property type="term" value="P:gas vesicle organization"/>
    <property type="evidence" value="ECO:0007669"/>
    <property type="project" value="InterPro"/>
</dbReference>
<comment type="similarity">
    <text evidence="3">Belongs to the gas vesicle GvpF/GvpL family.</text>
</comment>
<dbReference type="OrthoDB" id="146444at2"/>
<evidence type="ECO:0000256" key="4">
    <source>
        <dbReference type="SAM" id="MobiDB-lite"/>
    </source>
</evidence>
<evidence type="ECO:0000256" key="1">
    <source>
        <dbReference type="ARBA" id="ARBA00022987"/>
    </source>
</evidence>
<dbReference type="InterPro" id="IPR009430">
    <property type="entry name" value="GvpL/GvpF"/>
</dbReference>
<gene>
    <name evidence="5" type="ORF">ACS04_20050</name>
</gene>
<evidence type="ECO:0000313" key="5">
    <source>
        <dbReference type="EMBL" id="KMO96112.1"/>
    </source>
</evidence>
<organism evidence="5 6">
    <name type="scientific">Streptomyces roseus</name>
    <dbReference type="NCBI Taxonomy" id="66430"/>
    <lineage>
        <taxon>Bacteria</taxon>
        <taxon>Bacillati</taxon>
        <taxon>Actinomycetota</taxon>
        <taxon>Actinomycetes</taxon>
        <taxon>Kitasatosporales</taxon>
        <taxon>Streptomycetaceae</taxon>
        <taxon>Streptomyces</taxon>
    </lineage>
</organism>
<keyword evidence="6" id="KW-1185">Reference proteome</keyword>
<dbReference type="Proteomes" id="UP000035932">
    <property type="component" value="Unassembled WGS sequence"/>
</dbReference>
<evidence type="ECO:0000313" key="6">
    <source>
        <dbReference type="Proteomes" id="UP000035932"/>
    </source>
</evidence>
<keyword evidence="1" id="KW-0304">Gas vesicle</keyword>
<dbReference type="STRING" id="66430.ACS04_20050"/>
<dbReference type="RefSeq" id="WP_048478037.1">
    <property type="nucleotide sequence ID" value="NZ_JBIRUD010000003.1"/>
</dbReference>
<reference evidence="5 6" key="1">
    <citation type="submission" date="2015-06" db="EMBL/GenBank/DDBJ databases">
        <title>Recapitulation of the evolution of biosynthetic gene clusters reveals hidden chemical diversity on bacterial genomes.</title>
        <authorList>
            <person name="Cruz-Morales P."/>
            <person name="Martinez-Guerrero C."/>
            <person name="Morales-Escalante M.A."/>
            <person name="Yanez-Guerra L.A."/>
            <person name="Kopp J.F."/>
            <person name="Feldmann J."/>
            <person name="Ramos-Aboites H.E."/>
            <person name="Barona-Gomez F."/>
        </authorList>
    </citation>
    <scope>NUCLEOTIDE SEQUENCE [LARGE SCALE GENOMIC DNA]</scope>
    <source>
        <strain evidence="5 6">ATCC 31245</strain>
    </source>
</reference>
<dbReference type="AlphaFoldDB" id="A0A0J6XPC5"/>
<dbReference type="EMBL" id="LFML01000078">
    <property type="protein sequence ID" value="KMO96112.1"/>
    <property type="molecule type" value="Genomic_DNA"/>
</dbReference>
<proteinExistence type="inferred from homology"/>
<dbReference type="PANTHER" id="PTHR36852:SF1">
    <property type="entry name" value="PROTEIN GVPL 2"/>
    <property type="match status" value="1"/>
</dbReference>
<dbReference type="GO" id="GO:0031411">
    <property type="term" value="C:gas vesicle"/>
    <property type="evidence" value="ECO:0007669"/>
    <property type="project" value="UniProtKB-SubCell"/>
</dbReference>
<comment type="subcellular location">
    <subcellularLocation>
        <location evidence="2">Gas vesicle</location>
    </subcellularLocation>
</comment>
<dbReference type="Pfam" id="PF06386">
    <property type="entry name" value="GvpL_GvpF"/>
    <property type="match status" value="1"/>
</dbReference>
<evidence type="ECO:0008006" key="7">
    <source>
        <dbReference type="Google" id="ProtNLM"/>
    </source>
</evidence>
<accession>A0A0J6XPC5</accession>
<dbReference type="PATRIC" id="fig|66430.4.peg.6834"/>
<feature type="region of interest" description="Disordered" evidence="4">
    <location>
        <begin position="260"/>
        <end position="279"/>
    </location>
</feature>
<evidence type="ECO:0000256" key="3">
    <source>
        <dbReference type="ARBA" id="ARBA00035643"/>
    </source>
</evidence>
<sequence length="279" mass="29476">MTGTEPTLTYVYAVAARTPGLGEVLARLTGVAATPLTLLAAPGSAEGAPAFAVSQVPAADWNATALKAHFEDITWLEQTARAHHQVVEALAAHTTVLPLRLATLYEDPDRALTALREQYEQFTDRLALLTGHTEYGIKAFITADADSDPLPTGTVPAVSPGKAYLRARKAQQHAHEEHHQAAVRAAQQLAATAARYAAAYVRHPAQSGPLARDQGENILNDAYLVPDEHADAFRADIEQAAAALTGVRVEITGPWAPYSFATPPAQPAETGTGARGAPT</sequence>
<dbReference type="PANTHER" id="PTHR36852">
    <property type="entry name" value="PROTEIN GVPL 2"/>
    <property type="match status" value="1"/>
</dbReference>
<name>A0A0J6XPC5_9ACTN</name>